<keyword evidence="2" id="KW-1185">Reference proteome</keyword>
<gene>
    <name evidence="1" type="ORF">RHMOL_Rhmol01G0073500</name>
</gene>
<evidence type="ECO:0000313" key="2">
    <source>
        <dbReference type="Proteomes" id="UP001062846"/>
    </source>
</evidence>
<name>A0ACC0Q0G0_RHOML</name>
<protein>
    <submittedName>
        <fullName evidence="1">Uncharacterized protein</fullName>
    </submittedName>
</protein>
<proteinExistence type="predicted"/>
<organism evidence="1 2">
    <name type="scientific">Rhododendron molle</name>
    <name type="common">Chinese azalea</name>
    <name type="synonym">Azalea mollis</name>
    <dbReference type="NCBI Taxonomy" id="49168"/>
    <lineage>
        <taxon>Eukaryota</taxon>
        <taxon>Viridiplantae</taxon>
        <taxon>Streptophyta</taxon>
        <taxon>Embryophyta</taxon>
        <taxon>Tracheophyta</taxon>
        <taxon>Spermatophyta</taxon>
        <taxon>Magnoliopsida</taxon>
        <taxon>eudicotyledons</taxon>
        <taxon>Gunneridae</taxon>
        <taxon>Pentapetalae</taxon>
        <taxon>asterids</taxon>
        <taxon>Ericales</taxon>
        <taxon>Ericaceae</taxon>
        <taxon>Ericoideae</taxon>
        <taxon>Rhodoreae</taxon>
        <taxon>Rhododendron</taxon>
    </lineage>
</organism>
<sequence>MALQEKVATKSALLYCNMLPEGQSVICPCCSLIVETPEHLFLLCQFAWDVWSLILDWWHVRWVCPASLLDLFTWWLDFGFKNLEKFLWETTFHATIWSVWLVRNDIVFNNASWRVEDLRELIKTRVAM</sequence>
<comment type="caution">
    <text evidence="1">The sequence shown here is derived from an EMBL/GenBank/DDBJ whole genome shotgun (WGS) entry which is preliminary data.</text>
</comment>
<evidence type="ECO:0000313" key="1">
    <source>
        <dbReference type="EMBL" id="KAI8570884.1"/>
    </source>
</evidence>
<reference evidence="1" key="1">
    <citation type="submission" date="2022-02" db="EMBL/GenBank/DDBJ databases">
        <title>Plant Genome Project.</title>
        <authorList>
            <person name="Zhang R.-G."/>
        </authorList>
    </citation>
    <scope>NUCLEOTIDE SEQUENCE</scope>
    <source>
        <strain evidence="1">AT1</strain>
    </source>
</reference>
<dbReference type="Proteomes" id="UP001062846">
    <property type="component" value="Chromosome 1"/>
</dbReference>
<dbReference type="EMBL" id="CM046388">
    <property type="protein sequence ID" value="KAI8570884.1"/>
    <property type="molecule type" value="Genomic_DNA"/>
</dbReference>
<accession>A0ACC0Q0G0</accession>